<proteinExistence type="predicted"/>
<dbReference type="EMBL" id="CAJOAY010013740">
    <property type="protein sequence ID" value="CAF4269387.1"/>
    <property type="molecule type" value="Genomic_DNA"/>
</dbReference>
<evidence type="ECO:0000256" key="1">
    <source>
        <dbReference type="SAM" id="MobiDB-lite"/>
    </source>
</evidence>
<reference evidence="2" key="1">
    <citation type="submission" date="2021-02" db="EMBL/GenBank/DDBJ databases">
        <authorList>
            <person name="Nowell W R."/>
        </authorList>
    </citation>
    <scope>NUCLEOTIDE SEQUENCE</scope>
</reference>
<evidence type="ECO:0000313" key="2">
    <source>
        <dbReference type="EMBL" id="CAF4269387.1"/>
    </source>
</evidence>
<comment type="caution">
    <text evidence="2">The sequence shown here is derived from an EMBL/GenBank/DDBJ whole genome shotgun (WGS) entry which is preliminary data.</text>
</comment>
<evidence type="ECO:0000313" key="3">
    <source>
        <dbReference type="Proteomes" id="UP000663881"/>
    </source>
</evidence>
<dbReference type="AlphaFoldDB" id="A0A820FZD5"/>
<sequence length="29" mass="3248">MQFPHPDSQILPANIKCVNPPLQNSKSNE</sequence>
<accession>A0A820FZD5</accession>
<gene>
    <name evidence="2" type="ORF">OKA104_LOCUS44579</name>
</gene>
<feature type="non-terminal residue" evidence="2">
    <location>
        <position position="29"/>
    </location>
</feature>
<organism evidence="2 3">
    <name type="scientific">Adineta steineri</name>
    <dbReference type="NCBI Taxonomy" id="433720"/>
    <lineage>
        <taxon>Eukaryota</taxon>
        <taxon>Metazoa</taxon>
        <taxon>Spiralia</taxon>
        <taxon>Gnathifera</taxon>
        <taxon>Rotifera</taxon>
        <taxon>Eurotatoria</taxon>
        <taxon>Bdelloidea</taxon>
        <taxon>Adinetida</taxon>
        <taxon>Adinetidae</taxon>
        <taxon>Adineta</taxon>
    </lineage>
</organism>
<feature type="region of interest" description="Disordered" evidence="1">
    <location>
        <begin position="1"/>
        <end position="29"/>
    </location>
</feature>
<name>A0A820FZD5_9BILA</name>
<protein>
    <submittedName>
        <fullName evidence="2">Uncharacterized protein</fullName>
    </submittedName>
</protein>
<dbReference type="Proteomes" id="UP000663881">
    <property type="component" value="Unassembled WGS sequence"/>
</dbReference>